<organism evidence="1 2">
    <name type="scientific">Erwinia phage pEa_SNUABM_5</name>
    <dbReference type="NCBI Taxonomy" id="2797313"/>
    <lineage>
        <taxon>Viruses</taxon>
        <taxon>Duplodnaviria</taxon>
        <taxon>Heunggongvirae</taxon>
        <taxon>Uroviricota</taxon>
        <taxon>Caudoviricetes</taxon>
        <taxon>Rivsvirus</taxon>
        <taxon>Rivsvirus SNUABM5</taxon>
    </lineage>
</organism>
<dbReference type="EMBL" id="MW366843">
    <property type="protein sequence ID" value="QQO90484.1"/>
    <property type="molecule type" value="Genomic_DNA"/>
</dbReference>
<evidence type="ECO:0000313" key="1">
    <source>
        <dbReference type="EMBL" id="QQO90484.1"/>
    </source>
</evidence>
<gene>
    <name evidence="1" type="ORF">pEaSNUABM5_00342</name>
</gene>
<evidence type="ECO:0000313" key="2">
    <source>
        <dbReference type="Proteomes" id="UP000596123"/>
    </source>
</evidence>
<sequence>MSSASTQIQHVTPEEVERRRRLVYYAVPVSDRPDLIEGAKRFMSQRLEIPVADVREGLVCHRKNGQNYVLCVFTRTGPLFLTEDGEPYVSTYANFPYTFDLTVGEYRFSGRSNSEHQHG</sequence>
<accession>A0A7T8IWD4</accession>
<keyword evidence="2" id="KW-1185">Reference proteome</keyword>
<reference evidence="1 2" key="1">
    <citation type="submission" date="2020-12" db="EMBL/GenBank/DDBJ databases">
        <title>Complete genome sequence of Erwinia phage pEa_SNUABM_5.</title>
        <authorList>
            <person name="Kim S.G."/>
            <person name="Lee S.B."/>
            <person name="Kwon J."/>
            <person name="Park S.C."/>
        </authorList>
    </citation>
    <scope>NUCLEOTIDE SEQUENCE [LARGE SCALE GENOMIC DNA]</scope>
</reference>
<dbReference type="Proteomes" id="UP000596123">
    <property type="component" value="Segment"/>
</dbReference>
<proteinExistence type="predicted"/>
<name>A0A7T8IWD4_9CAUD</name>
<protein>
    <submittedName>
        <fullName evidence="1">Uncharacterized protein</fullName>
    </submittedName>
</protein>